<keyword evidence="4" id="KW-0813">Transport</keyword>
<evidence type="ECO:0000313" key="22">
    <source>
        <dbReference type="Proteomes" id="UP000184389"/>
    </source>
</evidence>
<feature type="domain" description="Cation-transporting P-type ATPase N-terminal" evidence="20">
    <location>
        <begin position="2"/>
        <end position="76"/>
    </location>
</feature>
<dbReference type="CDD" id="cd02089">
    <property type="entry name" value="P-type_ATPase_Ca_prok"/>
    <property type="match status" value="1"/>
</dbReference>
<comment type="subcellular location">
    <subcellularLocation>
        <location evidence="1">Cell membrane</location>
        <topology evidence="1">Multi-pass membrane protein</topology>
    </subcellularLocation>
</comment>
<feature type="transmembrane region" description="Helical" evidence="19">
    <location>
        <begin position="244"/>
        <end position="264"/>
    </location>
</feature>
<keyword evidence="10" id="KW-0547">Nucleotide-binding</keyword>
<dbReference type="Pfam" id="PF13246">
    <property type="entry name" value="Cation_ATPase"/>
    <property type="match status" value="1"/>
</dbReference>
<dbReference type="SUPFAM" id="SSF81660">
    <property type="entry name" value="Metal cation-transporting ATPase, ATP-binding domain N"/>
    <property type="match status" value="1"/>
</dbReference>
<proteinExistence type="inferred from homology"/>
<evidence type="ECO:0000256" key="17">
    <source>
        <dbReference type="ARBA" id="ARBA00023136"/>
    </source>
</evidence>
<evidence type="ECO:0000256" key="3">
    <source>
        <dbReference type="ARBA" id="ARBA00012790"/>
    </source>
</evidence>
<dbReference type="InterPro" id="IPR005782">
    <property type="entry name" value="P-type_ATPase_IIA"/>
</dbReference>
<evidence type="ECO:0000256" key="11">
    <source>
        <dbReference type="ARBA" id="ARBA00022837"/>
    </source>
</evidence>
<dbReference type="InterPro" id="IPR023298">
    <property type="entry name" value="ATPase_P-typ_TM_dom_sf"/>
</dbReference>
<dbReference type="Gene3D" id="3.40.1110.10">
    <property type="entry name" value="Calcium-transporting ATPase, cytoplasmic domain N"/>
    <property type="match status" value="1"/>
</dbReference>
<dbReference type="RefSeq" id="WP_072745146.1">
    <property type="nucleotide sequence ID" value="NZ_FQXR01000016.1"/>
</dbReference>
<evidence type="ECO:0000256" key="14">
    <source>
        <dbReference type="ARBA" id="ARBA00022967"/>
    </source>
</evidence>
<name>A0A1M5YX43_9FIRM</name>
<evidence type="ECO:0000256" key="12">
    <source>
        <dbReference type="ARBA" id="ARBA00022840"/>
    </source>
</evidence>
<keyword evidence="14" id="KW-1278">Translocase</keyword>
<evidence type="ECO:0000256" key="2">
    <source>
        <dbReference type="ARBA" id="ARBA00005675"/>
    </source>
</evidence>
<dbReference type="InterPro" id="IPR018303">
    <property type="entry name" value="ATPase_P-typ_P_site"/>
</dbReference>
<keyword evidence="13" id="KW-0460">Magnesium</keyword>
<dbReference type="InterPro" id="IPR059000">
    <property type="entry name" value="ATPase_P-type_domA"/>
</dbReference>
<dbReference type="PROSITE" id="PS00154">
    <property type="entry name" value="ATPASE_E1_E2"/>
    <property type="match status" value="1"/>
</dbReference>
<dbReference type="InterPro" id="IPR006068">
    <property type="entry name" value="ATPase_P-typ_cation-transptr_C"/>
</dbReference>
<dbReference type="FunFam" id="3.40.1110.10:FF:000053">
    <property type="entry name" value="Cation-transporting ATPase, E1-E2 family"/>
    <property type="match status" value="1"/>
</dbReference>
<comment type="similarity">
    <text evidence="2">Belongs to the cation transport ATPase (P-type) (TC 3.A.3) family. Type IIA subfamily.</text>
</comment>
<feature type="transmembrane region" description="Helical" evidence="19">
    <location>
        <begin position="59"/>
        <end position="75"/>
    </location>
</feature>
<evidence type="ECO:0000256" key="5">
    <source>
        <dbReference type="ARBA" id="ARBA00022475"/>
    </source>
</evidence>
<feature type="transmembrane region" description="Helical" evidence="19">
    <location>
        <begin position="81"/>
        <end position="101"/>
    </location>
</feature>
<dbReference type="Gene3D" id="3.40.50.1000">
    <property type="entry name" value="HAD superfamily/HAD-like"/>
    <property type="match status" value="1"/>
</dbReference>
<dbReference type="GO" id="GO:0140352">
    <property type="term" value="P:export from cell"/>
    <property type="evidence" value="ECO:0007669"/>
    <property type="project" value="UniProtKB-ARBA"/>
</dbReference>
<dbReference type="SFLD" id="SFLDS00003">
    <property type="entry name" value="Haloacid_Dehalogenase"/>
    <property type="match status" value="1"/>
</dbReference>
<keyword evidence="11" id="KW-0106">Calcium</keyword>
<keyword evidence="8 19" id="KW-0812">Transmembrane</keyword>
<dbReference type="GO" id="GO:0005388">
    <property type="term" value="F:P-type calcium transporter activity"/>
    <property type="evidence" value="ECO:0007669"/>
    <property type="project" value="UniProtKB-EC"/>
</dbReference>
<keyword evidence="22" id="KW-1185">Reference proteome</keyword>
<evidence type="ECO:0000256" key="1">
    <source>
        <dbReference type="ARBA" id="ARBA00004651"/>
    </source>
</evidence>
<evidence type="ECO:0000256" key="19">
    <source>
        <dbReference type="SAM" id="Phobius"/>
    </source>
</evidence>
<evidence type="ECO:0000256" key="9">
    <source>
        <dbReference type="ARBA" id="ARBA00022723"/>
    </source>
</evidence>
<keyword evidence="7" id="KW-0109">Calcium transport</keyword>
<dbReference type="InterPro" id="IPR008250">
    <property type="entry name" value="ATPase_P-typ_transduc_dom_A_sf"/>
</dbReference>
<dbReference type="Gene3D" id="2.70.150.10">
    <property type="entry name" value="Calcium-transporting ATPase, cytoplasmic transduction domain A"/>
    <property type="match status" value="1"/>
</dbReference>
<dbReference type="Proteomes" id="UP000184389">
    <property type="component" value="Unassembled WGS sequence"/>
</dbReference>
<evidence type="ECO:0000256" key="18">
    <source>
        <dbReference type="ARBA" id="ARBA00048694"/>
    </source>
</evidence>
<feature type="transmembrane region" description="Helical" evidence="19">
    <location>
        <begin position="839"/>
        <end position="863"/>
    </location>
</feature>
<sequence>MEWYRKDIESTLDELFSDKNAGLSNEEAKKRIEKYGLNELEEKEKAGLFSKIIAQFKDFLVLILIGASIVSILVGEITDSIVIIAIVIINATLGIIQEGKAEKALEALKKMASPNAKVIRDGHLNIVSANMLVPGDIVVLEAGDIIPSDLRLIESSNLKIEEASLTGESVPVEKSANITLDEEVSLGDRKNMAYMSTVVTYGRGKGIVVGTGNHTEIGKIAEMIQTFEDDTTPLQKKLDQLGKYLGVGCLVICGLVFLIGILQGREILDMFMIAISLAVAAIPEGLPAIVTIVLALGMSKMVKRNAIVKKLLAVETLGCTTTICSDKTGTLTQNEMTVIRTYTGNNVGEVTGKGYAPNGDFYITNEKINPTENINLNLLLSIAALCNDATLEYEKEDDIYKIVGDPTEGALITLAEKANLLKSELNEKYPRIEEIPFDADRKMMTTFHKNFIDGKIVSFTKGAPDIVLKRCNSIYLNGNVQPLTDNIRKDILNTNSNFSKDALRVLAFSYKTYDKIPNDISSDNIENDVIFVGLVGMIDPPRNEAMDAIDKCKTAGINTIMITGDYKETAFAIAKELGMAESIDEAMTGEELNRISDEELKEKVKTTKVYARVSPEHKVRIVEALRANGEITAMTGDGVNDALALKRADIGVSMGITGTDVAKNTAEVILTDDNFASIVSAVEEGRIIYSNIRKFVFFLLSCNIGEILIVFLSILFNLPVPLLPIQLLWLNLITDSFPALALGVEKGEPDIMNNHPRDPEEPILDKAMITGISVQSLAITLATMLAYIWGLKTYGMDNLLMPRTIAFTTLIMAELVRAFSSRSEKHTLFKIGFFTNKNLVYATLISFGLLMAVLYIPVLQPIFKTYALSLKDWGIVLRFCIIPIVAGELNKWIVNKTSI</sequence>
<dbReference type="STRING" id="1123281.SAMN02745180_02522"/>
<dbReference type="SFLD" id="SFLDF00027">
    <property type="entry name" value="p-type_atpase"/>
    <property type="match status" value="1"/>
</dbReference>
<dbReference type="Gene3D" id="1.20.1110.10">
    <property type="entry name" value="Calcium-transporting ATPase, transmembrane domain"/>
    <property type="match status" value="1"/>
</dbReference>
<dbReference type="OrthoDB" id="9760364at2"/>
<keyword evidence="9" id="KW-0479">Metal-binding</keyword>
<evidence type="ECO:0000259" key="20">
    <source>
        <dbReference type="SMART" id="SM00831"/>
    </source>
</evidence>
<dbReference type="EMBL" id="FQXR01000016">
    <property type="protein sequence ID" value="SHI16434.1"/>
    <property type="molecule type" value="Genomic_DNA"/>
</dbReference>
<dbReference type="InterPro" id="IPR023299">
    <property type="entry name" value="ATPase_P-typ_cyto_dom_N"/>
</dbReference>
<feature type="transmembrane region" description="Helical" evidence="19">
    <location>
        <begin position="695"/>
        <end position="716"/>
    </location>
</feature>
<gene>
    <name evidence="21" type="ORF">SAMN02745180_02522</name>
</gene>
<accession>A0A1M5YX43</accession>
<evidence type="ECO:0000256" key="6">
    <source>
        <dbReference type="ARBA" id="ARBA00022553"/>
    </source>
</evidence>
<organism evidence="21 22">
    <name type="scientific">Sporanaerobacter acetigenes DSM 13106</name>
    <dbReference type="NCBI Taxonomy" id="1123281"/>
    <lineage>
        <taxon>Bacteria</taxon>
        <taxon>Bacillati</taxon>
        <taxon>Bacillota</taxon>
        <taxon>Tissierellia</taxon>
        <taxon>Tissierellales</taxon>
        <taxon>Sporanaerobacteraceae</taxon>
        <taxon>Sporanaerobacter</taxon>
    </lineage>
</organism>
<dbReference type="NCBIfam" id="TIGR01522">
    <property type="entry name" value="ATPase-IIA2_Ca"/>
    <property type="match status" value="1"/>
</dbReference>
<dbReference type="InterPro" id="IPR006413">
    <property type="entry name" value="P-type_ATPase_IIA_PMR1"/>
</dbReference>
<dbReference type="InterPro" id="IPR044492">
    <property type="entry name" value="P_typ_ATPase_HD_dom"/>
</dbReference>
<keyword evidence="17 19" id="KW-0472">Membrane</keyword>
<dbReference type="PANTHER" id="PTHR42861">
    <property type="entry name" value="CALCIUM-TRANSPORTING ATPASE"/>
    <property type="match status" value="1"/>
</dbReference>
<dbReference type="InterPro" id="IPR036412">
    <property type="entry name" value="HAD-like_sf"/>
</dbReference>
<dbReference type="GO" id="GO:0016887">
    <property type="term" value="F:ATP hydrolysis activity"/>
    <property type="evidence" value="ECO:0007669"/>
    <property type="project" value="InterPro"/>
</dbReference>
<evidence type="ECO:0000313" key="21">
    <source>
        <dbReference type="EMBL" id="SHI16434.1"/>
    </source>
</evidence>
<dbReference type="InterPro" id="IPR004014">
    <property type="entry name" value="ATPase_P-typ_cation-transptr_N"/>
</dbReference>
<dbReference type="PRINTS" id="PR00121">
    <property type="entry name" value="NAKATPASE"/>
</dbReference>
<dbReference type="Pfam" id="PF00690">
    <property type="entry name" value="Cation_ATPase_N"/>
    <property type="match status" value="1"/>
</dbReference>
<dbReference type="NCBIfam" id="TIGR01494">
    <property type="entry name" value="ATPase_P-type"/>
    <property type="match status" value="3"/>
</dbReference>
<evidence type="ECO:0000256" key="10">
    <source>
        <dbReference type="ARBA" id="ARBA00022741"/>
    </source>
</evidence>
<keyword evidence="12" id="KW-0067">ATP-binding</keyword>
<dbReference type="SUPFAM" id="SSF56784">
    <property type="entry name" value="HAD-like"/>
    <property type="match status" value="1"/>
</dbReference>
<dbReference type="SUPFAM" id="SSF81665">
    <property type="entry name" value="Calcium ATPase, transmembrane domain M"/>
    <property type="match status" value="1"/>
</dbReference>
<keyword evidence="16" id="KW-0406">Ion transport</keyword>
<dbReference type="Pfam" id="PF00689">
    <property type="entry name" value="Cation_ATPase_C"/>
    <property type="match status" value="1"/>
</dbReference>
<evidence type="ECO:0000256" key="7">
    <source>
        <dbReference type="ARBA" id="ARBA00022568"/>
    </source>
</evidence>
<evidence type="ECO:0000256" key="15">
    <source>
        <dbReference type="ARBA" id="ARBA00022989"/>
    </source>
</evidence>
<reference evidence="21 22" key="1">
    <citation type="submission" date="2016-11" db="EMBL/GenBank/DDBJ databases">
        <authorList>
            <person name="Jaros S."/>
            <person name="Januszkiewicz K."/>
            <person name="Wedrychowicz H."/>
        </authorList>
    </citation>
    <scope>NUCLEOTIDE SEQUENCE [LARGE SCALE GENOMIC DNA]</scope>
    <source>
        <strain evidence="21 22">DSM 13106</strain>
    </source>
</reference>
<dbReference type="SUPFAM" id="SSF81653">
    <property type="entry name" value="Calcium ATPase, transduction domain A"/>
    <property type="match status" value="1"/>
</dbReference>
<dbReference type="EC" id="7.2.2.10" evidence="3"/>
<feature type="transmembrane region" description="Helical" evidence="19">
    <location>
        <begin position="763"/>
        <end position="788"/>
    </location>
</feature>
<dbReference type="NCBIfam" id="TIGR01116">
    <property type="entry name" value="ATPase-IIA1_Ca"/>
    <property type="match status" value="1"/>
</dbReference>
<evidence type="ECO:0000256" key="8">
    <source>
        <dbReference type="ARBA" id="ARBA00022692"/>
    </source>
</evidence>
<dbReference type="InterPro" id="IPR001757">
    <property type="entry name" value="P_typ_ATPase"/>
</dbReference>
<comment type="catalytic activity">
    <reaction evidence="18">
        <text>Ca(2+)(in) + ATP + H2O = Ca(2+)(out) + ADP + phosphate + H(+)</text>
        <dbReference type="Rhea" id="RHEA:18105"/>
        <dbReference type="ChEBI" id="CHEBI:15377"/>
        <dbReference type="ChEBI" id="CHEBI:15378"/>
        <dbReference type="ChEBI" id="CHEBI:29108"/>
        <dbReference type="ChEBI" id="CHEBI:30616"/>
        <dbReference type="ChEBI" id="CHEBI:43474"/>
        <dbReference type="ChEBI" id="CHEBI:456216"/>
        <dbReference type="EC" id="7.2.2.10"/>
    </reaction>
</comment>
<dbReference type="PRINTS" id="PR00119">
    <property type="entry name" value="CATATPASE"/>
</dbReference>
<keyword evidence="5" id="KW-1003">Cell membrane</keyword>
<dbReference type="SFLD" id="SFLDG00002">
    <property type="entry name" value="C1.7:_P-type_atpase_like"/>
    <property type="match status" value="1"/>
</dbReference>
<dbReference type="Pfam" id="PF00122">
    <property type="entry name" value="E1-E2_ATPase"/>
    <property type="match status" value="1"/>
</dbReference>
<keyword evidence="6" id="KW-0597">Phosphoprotein</keyword>
<dbReference type="GO" id="GO:0005524">
    <property type="term" value="F:ATP binding"/>
    <property type="evidence" value="ECO:0007669"/>
    <property type="project" value="UniProtKB-KW"/>
</dbReference>
<protein>
    <recommendedName>
        <fullName evidence="3">P-type Ca(2+) transporter</fullName>
        <ecNumber evidence="3">7.2.2.10</ecNumber>
    </recommendedName>
</protein>
<dbReference type="InterPro" id="IPR023214">
    <property type="entry name" value="HAD_sf"/>
</dbReference>
<feature type="transmembrane region" description="Helical" evidence="19">
    <location>
        <begin position="875"/>
        <end position="894"/>
    </location>
</feature>
<evidence type="ECO:0000256" key="16">
    <source>
        <dbReference type="ARBA" id="ARBA00023065"/>
    </source>
</evidence>
<keyword evidence="15 19" id="KW-1133">Transmembrane helix</keyword>
<dbReference type="FunFam" id="3.40.50.1000:FF:000028">
    <property type="entry name" value="Calcium-transporting P-type ATPase, putative"/>
    <property type="match status" value="1"/>
</dbReference>
<dbReference type="FunFam" id="2.70.150.10:FF:000016">
    <property type="entry name" value="Calcium-transporting P-type ATPase putative"/>
    <property type="match status" value="1"/>
</dbReference>
<dbReference type="GO" id="GO:0005886">
    <property type="term" value="C:plasma membrane"/>
    <property type="evidence" value="ECO:0007669"/>
    <property type="project" value="UniProtKB-SubCell"/>
</dbReference>
<dbReference type="SMART" id="SM00831">
    <property type="entry name" value="Cation_ATPase_N"/>
    <property type="match status" value="1"/>
</dbReference>
<evidence type="ECO:0000256" key="13">
    <source>
        <dbReference type="ARBA" id="ARBA00022842"/>
    </source>
</evidence>
<dbReference type="GO" id="GO:0046872">
    <property type="term" value="F:metal ion binding"/>
    <property type="evidence" value="ECO:0007669"/>
    <property type="project" value="UniProtKB-KW"/>
</dbReference>
<feature type="transmembrane region" description="Helical" evidence="19">
    <location>
        <begin position="270"/>
        <end position="296"/>
    </location>
</feature>
<dbReference type="AlphaFoldDB" id="A0A1M5YX43"/>
<evidence type="ECO:0000256" key="4">
    <source>
        <dbReference type="ARBA" id="ARBA00022448"/>
    </source>
</evidence>